<organism evidence="1 2">
    <name type="scientific">Lactuca sativa</name>
    <name type="common">Garden lettuce</name>
    <dbReference type="NCBI Taxonomy" id="4236"/>
    <lineage>
        <taxon>Eukaryota</taxon>
        <taxon>Viridiplantae</taxon>
        <taxon>Streptophyta</taxon>
        <taxon>Embryophyta</taxon>
        <taxon>Tracheophyta</taxon>
        <taxon>Spermatophyta</taxon>
        <taxon>Magnoliopsida</taxon>
        <taxon>eudicotyledons</taxon>
        <taxon>Gunneridae</taxon>
        <taxon>Pentapetalae</taxon>
        <taxon>asterids</taxon>
        <taxon>campanulids</taxon>
        <taxon>Asterales</taxon>
        <taxon>Asteraceae</taxon>
        <taxon>Cichorioideae</taxon>
        <taxon>Cichorieae</taxon>
        <taxon>Lactucinae</taxon>
        <taxon>Lactuca</taxon>
    </lineage>
</organism>
<dbReference type="AlphaFoldDB" id="A0A9R1V1X5"/>
<keyword evidence="2" id="KW-1185">Reference proteome</keyword>
<accession>A0A9R1V1X5</accession>
<sequence length="145" mass="16996">MASNIQRIISERVEVYEIRCLCAKFKNIYYLLRELGFMNGYSLWYLHGEKYPTLEIGQCSNQISAQPVVQCSNLETDASFDKVLSIVKDILPPGEKLPNSFYETMKMLKSLQLPSERIHVCRNQYMLFWGQFNDLDHCVVYPKNR</sequence>
<evidence type="ECO:0000313" key="1">
    <source>
        <dbReference type="EMBL" id="KAJ0196863.1"/>
    </source>
</evidence>
<proteinExistence type="predicted"/>
<dbReference type="PANTHER" id="PTHR10775:SF183">
    <property type="entry name" value="TRANSPOSON, EN_SPM-LIKE, TRANSPOSASE-ASSOCIATED DOMAIN PROTEIN-RELATED"/>
    <property type="match status" value="1"/>
</dbReference>
<dbReference type="PANTHER" id="PTHR10775">
    <property type="entry name" value="OS08G0208400 PROTEIN"/>
    <property type="match status" value="1"/>
</dbReference>
<dbReference type="Proteomes" id="UP000235145">
    <property type="component" value="Unassembled WGS sequence"/>
</dbReference>
<gene>
    <name evidence="1" type="ORF">LSAT_V11C700377530</name>
</gene>
<protein>
    <submittedName>
        <fullName evidence="1">Uncharacterized protein</fullName>
    </submittedName>
</protein>
<reference evidence="1 2" key="1">
    <citation type="journal article" date="2017" name="Nat. Commun.">
        <title>Genome assembly with in vitro proximity ligation data and whole-genome triplication in lettuce.</title>
        <authorList>
            <person name="Reyes-Chin-Wo S."/>
            <person name="Wang Z."/>
            <person name="Yang X."/>
            <person name="Kozik A."/>
            <person name="Arikit S."/>
            <person name="Song C."/>
            <person name="Xia L."/>
            <person name="Froenicke L."/>
            <person name="Lavelle D.O."/>
            <person name="Truco M.J."/>
            <person name="Xia R."/>
            <person name="Zhu S."/>
            <person name="Xu C."/>
            <person name="Xu H."/>
            <person name="Xu X."/>
            <person name="Cox K."/>
            <person name="Korf I."/>
            <person name="Meyers B.C."/>
            <person name="Michelmore R.W."/>
        </authorList>
    </citation>
    <scope>NUCLEOTIDE SEQUENCE [LARGE SCALE GENOMIC DNA]</scope>
    <source>
        <strain evidence="2">cv. Salinas</strain>
        <tissue evidence="1">Seedlings</tissue>
    </source>
</reference>
<comment type="caution">
    <text evidence="1">The sequence shown here is derived from an EMBL/GenBank/DDBJ whole genome shotgun (WGS) entry which is preliminary data.</text>
</comment>
<name>A0A9R1V1X5_LACSA</name>
<evidence type="ECO:0000313" key="2">
    <source>
        <dbReference type="Proteomes" id="UP000235145"/>
    </source>
</evidence>
<dbReference type="EMBL" id="NBSK02000007">
    <property type="protein sequence ID" value="KAJ0196863.1"/>
    <property type="molecule type" value="Genomic_DNA"/>
</dbReference>